<dbReference type="Proteomes" id="UP001374535">
    <property type="component" value="Chromosome 9"/>
</dbReference>
<accession>A0AAQ3MS09</accession>
<dbReference type="AlphaFoldDB" id="A0AAQ3MS09"/>
<protein>
    <submittedName>
        <fullName evidence="2">Uncharacterized protein</fullName>
    </submittedName>
</protein>
<name>A0AAQ3MS09_VIGMU</name>
<proteinExistence type="predicted"/>
<evidence type="ECO:0000256" key="1">
    <source>
        <dbReference type="SAM" id="MobiDB-lite"/>
    </source>
</evidence>
<evidence type="ECO:0000313" key="2">
    <source>
        <dbReference type="EMBL" id="WVY96317.1"/>
    </source>
</evidence>
<feature type="non-terminal residue" evidence="2">
    <location>
        <position position="1"/>
    </location>
</feature>
<dbReference type="EMBL" id="CP144692">
    <property type="protein sequence ID" value="WVY96317.1"/>
    <property type="molecule type" value="Genomic_DNA"/>
</dbReference>
<feature type="region of interest" description="Disordered" evidence="1">
    <location>
        <begin position="1"/>
        <end position="81"/>
    </location>
</feature>
<keyword evidence="3" id="KW-1185">Reference proteome</keyword>
<gene>
    <name evidence="2" type="ORF">V8G54_028468</name>
</gene>
<organism evidence="2 3">
    <name type="scientific">Vigna mungo</name>
    <name type="common">Black gram</name>
    <name type="synonym">Phaseolus mungo</name>
    <dbReference type="NCBI Taxonomy" id="3915"/>
    <lineage>
        <taxon>Eukaryota</taxon>
        <taxon>Viridiplantae</taxon>
        <taxon>Streptophyta</taxon>
        <taxon>Embryophyta</taxon>
        <taxon>Tracheophyta</taxon>
        <taxon>Spermatophyta</taxon>
        <taxon>Magnoliopsida</taxon>
        <taxon>eudicotyledons</taxon>
        <taxon>Gunneridae</taxon>
        <taxon>Pentapetalae</taxon>
        <taxon>rosids</taxon>
        <taxon>fabids</taxon>
        <taxon>Fabales</taxon>
        <taxon>Fabaceae</taxon>
        <taxon>Papilionoideae</taxon>
        <taxon>50 kb inversion clade</taxon>
        <taxon>NPAAA clade</taxon>
        <taxon>indigoferoid/millettioid clade</taxon>
        <taxon>Phaseoleae</taxon>
        <taxon>Vigna</taxon>
    </lineage>
</organism>
<evidence type="ECO:0000313" key="3">
    <source>
        <dbReference type="Proteomes" id="UP001374535"/>
    </source>
</evidence>
<reference evidence="2 3" key="1">
    <citation type="journal article" date="2023" name="Life. Sci Alliance">
        <title>Evolutionary insights into 3D genome organization and epigenetic landscape of Vigna mungo.</title>
        <authorList>
            <person name="Junaid A."/>
            <person name="Singh B."/>
            <person name="Bhatia S."/>
        </authorList>
    </citation>
    <scope>NUCLEOTIDE SEQUENCE [LARGE SCALE GENOMIC DNA]</scope>
    <source>
        <strain evidence="2">Urdbean</strain>
    </source>
</reference>
<feature type="non-terminal residue" evidence="2">
    <location>
        <position position="105"/>
    </location>
</feature>
<feature type="compositionally biased region" description="Basic and acidic residues" evidence="1">
    <location>
        <begin position="21"/>
        <end position="31"/>
    </location>
</feature>
<sequence length="105" mass="12634">LKSQNQLRSRRTPTIVPPTYRENKTETRSREGNLTSPDKNPKNRTPIRSPNMNRTRIRRRKEEKFPALSTQEQRRGRRRVSPCTMRNPHYWVCSKKKEVPKMEVF</sequence>